<evidence type="ECO:0000313" key="2">
    <source>
        <dbReference type="Proteomes" id="UP000078410"/>
    </source>
</evidence>
<organism evidence="1 2">
    <name type="scientific">Buttiauxella brennerae ATCC 51605</name>
    <dbReference type="NCBI Taxonomy" id="1354251"/>
    <lineage>
        <taxon>Bacteria</taxon>
        <taxon>Pseudomonadati</taxon>
        <taxon>Pseudomonadota</taxon>
        <taxon>Gammaproteobacteria</taxon>
        <taxon>Enterobacterales</taxon>
        <taxon>Enterobacteriaceae</taxon>
        <taxon>Buttiauxella</taxon>
    </lineage>
</organism>
<keyword evidence="2" id="KW-1185">Reference proteome</keyword>
<gene>
    <name evidence="1" type="ORF">M975_1880</name>
</gene>
<dbReference type="Pfam" id="PF23842">
    <property type="entry name" value="Phage_tail_terminator_3"/>
    <property type="match status" value="1"/>
</dbReference>
<dbReference type="PATRIC" id="fig|1354251.4.peg.1940"/>
<dbReference type="EMBL" id="LXER01000017">
    <property type="protein sequence ID" value="OAT31988.1"/>
    <property type="molecule type" value="Genomic_DNA"/>
</dbReference>
<sequence length="127" mass="14072">MTPLMYERVRDMMVTQVLPATVITQPRYWRDTKQPKAAFVVFSPSGGSAIRKDLGSEYMVKVDVIGPKDSDSVADEIANLILSFVQDNPMPNDCIGHIENVGGFPRPMLSAEGRVVYSLLFACLYGE</sequence>
<evidence type="ECO:0008006" key="3">
    <source>
        <dbReference type="Google" id="ProtNLM"/>
    </source>
</evidence>
<comment type="caution">
    <text evidence="1">The sequence shown here is derived from an EMBL/GenBank/DDBJ whole genome shotgun (WGS) entry which is preliminary data.</text>
</comment>
<dbReference type="OrthoDB" id="6580129at2"/>
<name>A0A1B7IQI3_9ENTR</name>
<protein>
    <recommendedName>
        <fullName evidence="3">Phage protein</fullName>
    </recommendedName>
</protein>
<dbReference type="InterPro" id="IPR056950">
    <property type="entry name" value="Phage_tail_terminator_3"/>
</dbReference>
<dbReference type="AlphaFoldDB" id="A0A1B7IQI3"/>
<accession>A0A1B7IQI3</accession>
<evidence type="ECO:0000313" key="1">
    <source>
        <dbReference type="EMBL" id="OAT31988.1"/>
    </source>
</evidence>
<dbReference type="Proteomes" id="UP000078410">
    <property type="component" value="Unassembled WGS sequence"/>
</dbReference>
<proteinExistence type="predicted"/>
<reference evidence="1 2" key="1">
    <citation type="submission" date="2016-04" db="EMBL/GenBank/DDBJ databases">
        <title>ATOL: Assembling a taxonomically balanced genome-scale reconstruction of the evolutionary history of the Enterobacteriaceae.</title>
        <authorList>
            <person name="Plunkett G.III."/>
            <person name="Neeno-Eckwall E.C."/>
            <person name="Glasner J.D."/>
            <person name="Perna N.T."/>
        </authorList>
    </citation>
    <scope>NUCLEOTIDE SEQUENCE [LARGE SCALE GENOMIC DNA]</scope>
    <source>
        <strain evidence="1 2">ATCC 51605</strain>
    </source>
</reference>
<dbReference type="RefSeq" id="WP_064558957.1">
    <property type="nucleotide sequence ID" value="NZ_LXER01000017.1"/>
</dbReference>